<feature type="domain" description="Plastocyanin-like" evidence="13">
    <location>
        <begin position="395"/>
        <end position="515"/>
    </location>
</feature>
<accession>A0A4Y7TW35</accession>
<dbReference type="InterPro" id="IPR001117">
    <property type="entry name" value="Cu-oxidase_2nd"/>
</dbReference>
<evidence type="ECO:0000259" key="14">
    <source>
        <dbReference type="Pfam" id="PF07732"/>
    </source>
</evidence>
<evidence type="ECO:0000259" key="12">
    <source>
        <dbReference type="Pfam" id="PF00394"/>
    </source>
</evidence>
<feature type="domain" description="Plastocyanin-like" evidence="12">
    <location>
        <begin position="180"/>
        <end position="328"/>
    </location>
</feature>
<dbReference type="Pfam" id="PF00394">
    <property type="entry name" value="Cu-oxidase"/>
    <property type="match status" value="1"/>
</dbReference>
<proteinExistence type="inferred from homology"/>
<dbReference type="AlphaFoldDB" id="A0A4Y7TW35"/>
<dbReference type="GO" id="GO:0005576">
    <property type="term" value="C:extracellular region"/>
    <property type="evidence" value="ECO:0007669"/>
    <property type="project" value="UniProtKB-SubCell"/>
</dbReference>
<comment type="cofactor">
    <cofactor evidence="2">
        <name>Cu cation</name>
        <dbReference type="ChEBI" id="CHEBI:23378"/>
    </cofactor>
</comment>
<dbReference type="Gene3D" id="2.60.40.420">
    <property type="entry name" value="Cupredoxins - blue copper proteins"/>
    <property type="match status" value="3"/>
</dbReference>
<keyword evidence="6" id="KW-0964">Secreted</keyword>
<dbReference type="Proteomes" id="UP000298030">
    <property type="component" value="Unassembled WGS sequence"/>
</dbReference>
<reference evidence="15 16" key="1">
    <citation type="journal article" date="2019" name="Nat. Ecol. Evol.">
        <title>Megaphylogeny resolves global patterns of mushroom evolution.</title>
        <authorList>
            <person name="Varga T."/>
            <person name="Krizsan K."/>
            <person name="Foldi C."/>
            <person name="Dima B."/>
            <person name="Sanchez-Garcia M."/>
            <person name="Sanchez-Ramirez S."/>
            <person name="Szollosi G.J."/>
            <person name="Szarkandi J.G."/>
            <person name="Papp V."/>
            <person name="Albert L."/>
            <person name="Andreopoulos W."/>
            <person name="Angelini C."/>
            <person name="Antonin V."/>
            <person name="Barry K.W."/>
            <person name="Bougher N.L."/>
            <person name="Buchanan P."/>
            <person name="Buyck B."/>
            <person name="Bense V."/>
            <person name="Catcheside P."/>
            <person name="Chovatia M."/>
            <person name="Cooper J."/>
            <person name="Damon W."/>
            <person name="Desjardin D."/>
            <person name="Finy P."/>
            <person name="Geml J."/>
            <person name="Haridas S."/>
            <person name="Hughes K."/>
            <person name="Justo A."/>
            <person name="Karasinski D."/>
            <person name="Kautmanova I."/>
            <person name="Kiss B."/>
            <person name="Kocsube S."/>
            <person name="Kotiranta H."/>
            <person name="LaButti K.M."/>
            <person name="Lechner B.E."/>
            <person name="Liimatainen K."/>
            <person name="Lipzen A."/>
            <person name="Lukacs Z."/>
            <person name="Mihaltcheva S."/>
            <person name="Morgado L.N."/>
            <person name="Niskanen T."/>
            <person name="Noordeloos M.E."/>
            <person name="Ohm R.A."/>
            <person name="Ortiz-Santana B."/>
            <person name="Ovrebo C."/>
            <person name="Racz N."/>
            <person name="Riley R."/>
            <person name="Savchenko A."/>
            <person name="Shiryaev A."/>
            <person name="Soop K."/>
            <person name="Spirin V."/>
            <person name="Szebenyi C."/>
            <person name="Tomsovsky M."/>
            <person name="Tulloss R.E."/>
            <person name="Uehling J."/>
            <person name="Grigoriev I.V."/>
            <person name="Vagvolgyi C."/>
            <person name="Papp T."/>
            <person name="Martin F.M."/>
            <person name="Miettinen O."/>
            <person name="Hibbett D.S."/>
            <person name="Nagy L.G."/>
        </authorList>
    </citation>
    <scope>NUCLEOTIDE SEQUENCE [LARGE SCALE GENOMIC DNA]</scope>
    <source>
        <strain evidence="15 16">FP101781</strain>
    </source>
</reference>
<evidence type="ECO:0000256" key="8">
    <source>
        <dbReference type="ARBA" id="ARBA00023002"/>
    </source>
</evidence>
<dbReference type="Pfam" id="PF07731">
    <property type="entry name" value="Cu-oxidase_2"/>
    <property type="match status" value="1"/>
</dbReference>
<dbReference type="PANTHER" id="PTHR11709:SF394">
    <property type="entry name" value="FI03373P-RELATED"/>
    <property type="match status" value="1"/>
</dbReference>
<evidence type="ECO:0000256" key="6">
    <source>
        <dbReference type="ARBA" id="ARBA00022525"/>
    </source>
</evidence>
<dbReference type="InterPro" id="IPR002355">
    <property type="entry name" value="Cu_oxidase_Cu_BS"/>
</dbReference>
<evidence type="ECO:0000256" key="7">
    <source>
        <dbReference type="ARBA" id="ARBA00022723"/>
    </source>
</evidence>
<evidence type="ECO:0000256" key="1">
    <source>
        <dbReference type="ARBA" id="ARBA00000349"/>
    </source>
</evidence>
<keyword evidence="10" id="KW-1015">Disulfide bond</keyword>
<evidence type="ECO:0000256" key="3">
    <source>
        <dbReference type="ARBA" id="ARBA00004613"/>
    </source>
</evidence>
<comment type="catalytic activity">
    <reaction evidence="1">
        <text>4 hydroquinone + O2 = 4 benzosemiquinone + 2 H2O</text>
        <dbReference type="Rhea" id="RHEA:11276"/>
        <dbReference type="ChEBI" id="CHEBI:15377"/>
        <dbReference type="ChEBI" id="CHEBI:15379"/>
        <dbReference type="ChEBI" id="CHEBI:17594"/>
        <dbReference type="ChEBI" id="CHEBI:17977"/>
        <dbReference type="EC" id="1.10.3.2"/>
    </reaction>
</comment>
<keyword evidence="7" id="KW-0479">Metal-binding</keyword>
<evidence type="ECO:0000259" key="13">
    <source>
        <dbReference type="Pfam" id="PF07731"/>
    </source>
</evidence>
<evidence type="ECO:0000256" key="2">
    <source>
        <dbReference type="ARBA" id="ARBA00001935"/>
    </source>
</evidence>
<name>A0A4Y7TW35_COPMI</name>
<dbReference type="CDD" id="cd13903">
    <property type="entry name" value="CuRO_3_Tv-LCC_like"/>
    <property type="match status" value="1"/>
</dbReference>
<dbReference type="InterPro" id="IPR033138">
    <property type="entry name" value="Cu_oxidase_CS"/>
</dbReference>
<keyword evidence="16" id="KW-1185">Reference proteome</keyword>
<evidence type="ECO:0000256" key="9">
    <source>
        <dbReference type="ARBA" id="ARBA00023008"/>
    </source>
</evidence>
<evidence type="ECO:0000256" key="10">
    <source>
        <dbReference type="ARBA" id="ARBA00023157"/>
    </source>
</evidence>
<dbReference type="PROSITE" id="PS00079">
    <property type="entry name" value="MULTICOPPER_OXIDASE1"/>
    <property type="match status" value="2"/>
</dbReference>
<keyword evidence="9" id="KW-0186">Copper</keyword>
<dbReference type="InterPro" id="IPR011706">
    <property type="entry name" value="Cu-oxidase_C"/>
</dbReference>
<evidence type="ECO:0000256" key="4">
    <source>
        <dbReference type="ARBA" id="ARBA00010609"/>
    </source>
</evidence>
<comment type="subcellular location">
    <subcellularLocation>
        <location evidence="3">Secreted</location>
    </subcellularLocation>
</comment>
<sequence>MGAGPYPRDFLTLLTMHLKTGYKLLLLVFSPSLPALALSVVGPTADLIVSNVVLAPDGVSRLAAVANDVHPGPLIKASKGDRFNLNVINNLTDEHDNDTSIHWHGFFQRGTTWADGAEGVSQCPIPTGSSFLYNFTGGDQAGTYWYHSHVGVQYCDGLRGPIVVYDDNDPYKADYDIDDENTVITLADWYHVPSRNVGLNGAAAEANSTLINGLGRYPGGPRTTLAVFNVEKDKRYRFRLVSLSCDPNFNFTIDGHNLTVIEADGQLVKPVVVDQIQIFAGQRYSFILVANQTESNYWIRAQPNVGFGDLENIVTGGINSAILHYVGAPDVEPPDPELPLPVPKLPLLEPSLHPFSDEIAEELTRDPDFSMVLNIGRTTPPNPVFTINGVPWTVPPMPIMLQILSGAQNVSELMPQGSIYELQRGWIVELTVPRFAIGAPHPFHLHGHAFSVVKSASSQTPNLINPVRRDVVSTGGGAGETTVIRFVADNPGPWIFHCHIEFHLRDGLAIVFAEAFDEIEAANPVPQSWRDICQAFKAAHPTRISA</sequence>
<dbReference type="InterPro" id="IPR008972">
    <property type="entry name" value="Cupredoxin"/>
</dbReference>
<keyword evidence="11" id="KW-0325">Glycoprotein</keyword>
<dbReference type="Pfam" id="PF07732">
    <property type="entry name" value="Cu-oxidase_3"/>
    <property type="match status" value="1"/>
</dbReference>
<dbReference type="FunFam" id="2.60.40.420:FF:000045">
    <property type="entry name" value="Laccase 2"/>
    <property type="match status" value="1"/>
</dbReference>
<dbReference type="InterPro" id="IPR011707">
    <property type="entry name" value="Cu-oxidase-like_N"/>
</dbReference>
<comment type="caution">
    <text evidence="15">The sequence shown here is derived from an EMBL/GenBank/DDBJ whole genome shotgun (WGS) entry which is preliminary data.</text>
</comment>
<dbReference type="InterPro" id="IPR045087">
    <property type="entry name" value="Cu-oxidase_fam"/>
</dbReference>
<dbReference type="PROSITE" id="PS00080">
    <property type="entry name" value="MULTICOPPER_OXIDASE2"/>
    <property type="match status" value="1"/>
</dbReference>
<dbReference type="GO" id="GO:0005507">
    <property type="term" value="F:copper ion binding"/>
    <property type="evidence" value="ECO:0007669"/>
    <property type="project" value="InterPro"/>
</dbReference>
<gene>
    <name evidence="15" type="ORF">FA13DRAFT_707719</name>
</gene>
<dbReference type="PANTHER" id="PTHR11709">
    <property type="entry name" value="MULTI-COPPER OXIDASE"/>
    <property type="match status" value="1"/>
</dbReference>
<dbReference type="STRING" id="71717.A0A4Y7TW35"/>
<evidence type="ECO:0000256" key="11">
    <source>
        <dbReference type="ARBA" id="ARBA00023180"/>
    </source>
</evidence>
<feature type="domain" description="Plastocyanin-like" evidence="14">
    <location>
        <begin position="55"/>
        <end position="168"/>
    </location>
</feature>
<organism evidence="15 16">
    <name type="scientific">Coprinellus micaceus</name>
    <name type="common">Glistening ink-cap mushroom</name>
    <name type="synonym">Coprinus micaceus</name>
    <dbReference type="NCBI Taxonomy" id="71717"/>
    <lineage>
        <taxon>Eukaryota</taxon>
        <taxon>Fungi</taxon>
        <taxon>Dikarya</taxon>
        <taxon>Basidiomycota</taxon>
        <taxon>Agaricomycotina</taxon>
        <taxon>Agaricomycetes</taxon>
        <taxon>Agaricomycetidae</taxon>
        <taxon>Agaricales</taxon>
        <taxon>Agaricineae</taxon>
        <taxon>Psathyrellaceae</taxon>
        <taxon>Coprinellus</taxon>
    </lineage>
</organism>
<dbReference type="EC" id="1.10.3.2" evidence="5"/>
<dbReference type="GO" id="GO:0052716">
    <property type="term" value="F:hydroquinone:oxygen oxidoreductase activity"/>
    <property type="evidence" value="ECO:0007669"/>
    <property type="project" value="UniProtKB-EC"/>
</dbReference>
<evidence type="ECO:0000313" key="15">
    <source>
        <dbReference type="EMBL" id="TEB37779.1"/>
    </source>
</evidence>
<evidence type="ECO:0000256" key="5">
    <source>
        <dbReference type="ARBA" id="ARBA00012297"/>
    </source>
</evidence>
<dbReference type="EMBL" id="QPFP01000003">
    <property type="protein sequence ID" value="TEB37779.1"/>
    <property type="molecule type" value="Genomic_DNA"/>
</dbReference>
<evidence type="ECO:0000313" key="16">
    <source>
        <dbReference type="Proteomes" id="UP000298030"/>
    </source>
</evidence>
<dbReference type="OrthoDB" id="2121828at2759"/>
<dbReference type="SUPFAM" id="SSF49503">
    <property type="entry name" value="Cupredoxins"/>
    <property type="match status" value="3"/>
</dbReference>
<protein>
    <recommendedName>
        <fullName evidence="5">laccase</fullName>
        <ecNumber evidence="5">1.10.3.2</ecNumber>
    </recommendedName>
</protein>
<keyword evidence="8" id="KW-0560">Oxidoreductase</keyword>
<comment type="similarity">
    <text evidence="4">Belongs to the multicopper oxidase family.</text>
</comment>